<dbReference type="Proteomes" id="UP000000437">
    <property type="component" value="Chromosome 16"/>
</dbReference>
<dbReference type="RefSeq" id="XP_073782822.1">
    <property type="nucleotide sequence ID" value="XM_073926721.1"/>
</dbReference>
<reference evidence="2" key="1">
    <citation type="submission" date="2025-08" db="UniProtKB">
        <authorList>
            <consortium name="RefSeq"/>
        </authorList>
    </citation>
    <scope>IDENTIFICATION</scope>
    <source>
        <strain evidence="2">Tuebingen</strain>
        <tissue evidence="2">Fibroblasts and whole tissue</tissue>
    </source>
</reference>
<name>A0AC58HLE9_DANRE</name>
<keyword evidence="1" id="KW-1185">Reference proteome</keyword>
<gene>
    <name evidence="2" type="primary">LOC141378314</name>
</gene>
<proteinExistence type="predicted"/>
<protein>
    <submittedName>
        <fullName evidence="2">Uncharacterized protein</fullName>
    </submittedName>
</protein>
<accession>A0AC58HLE9</accession>
<evidence type="ECO:0000313" key="1">
    <source>
        <dbReference type="Proteomes" id="UP000000437"/>
    </source>
</evidence>
<sequence length="359" mass="39998">MAYGFKADSFKGEENMSDLTFGRGRLFANSSTPVAGRGSVGRTSEFCSTRVTEQTPSQLRSNPFLASPDLNDTAWQNLITHIAQEVGQTLISVQGGGRYGEGETNNAQTQSPVAGQSFTETPSLNLTGVKLVMQSEVREPPVFRGDGTDKFTVHEWEDLLDTYLRKRGIPASEHYHEILSRLLGKAKDIVKITLRSNTSLKPSENPRVIFDILKQHFSEVRFSSMPLADFYSTVSVIGENPVEYWVRLNKAVDAAEEALKRLGRQMDNPCQEAAMMFVKYCPDPSLSAVFRLKAADKWTASEVQEHLDRYQVEQKEQLAIKSKRNVTMRNVAVHRQSLVENEMMASGSPVVASEPSNTL</sequence>
<evidence type="ECO:0000313" key="2">
    <source>
        <dbReference type="RefSeq" id="XP_073782822.1"/>
    </source>
</evidence>
<organism evidence="1 2">
    <name type="scientific">Danio rerio</name>
    <name type="common">Zebrafish</name>
    <name type="synonym">Brachydanio rerio</name>
    <dbReference type="NCBI Taxonomy" id="7955"/>
    <lineage>
        <taxon>Eukaryota</taxon>
        <taxon>Metazoa</taxon>
        <taxon>Chordata</taxon>
        <taxon>Craniata</taxon>
        <taxon>Vertebrata</taxon>
        <taxon>Euteleostomi</taxon>
        <taxon>Actinopterygii</taxon>
        <taxon>Neopterygii</taxon>
        <taxon>Teleostei</taxon>
        <taxon>Ostariophysi</taxon>
        <taxon>Cypriniformes</taxon>
        <taxon>Danionidae</taxon>
        <taxon>Danioninae</taxon>
        <taxon>Danio</taxon>
    </lineage>
</organism>